<keyword evidence="2" id="KW-0472">Membrane</keyword>
<feature type="region of interest" description="Disordered" evidence="1">
    <location>
        <begin position="270"/>
        <end position="292"/>
    </location>
</feature>
<keyword evidence="2" id="KW-0812">Transmembrane</keyword>
<feature type="compositionally biased region" description="Polar residues" evidence="1">
    <location>
        <begin position="274"/>
        <end position="292"/>
    </location>
</feature>
<dbReference type="GeneID" id="113714219"/>
<dbReference type="Proteomes" id="UP001652660">
    <property type="component" value="Chromosome 1c"/>
</dbReference>
<protein>
    <submittedName>
        <fullName evidence="4">Tetraspanin-18-like</fullName>
    </submittedName>
</protein>
<feature type="transmembrane region" description="Helical" evidence="2">
    <location>
        <begin position="105"/>
        <end position="124"/>
    </location>
</feature>
<dbReference type="AlphaFoldDB" id="A0A6P6UT62"/>
<feature type="transmembrane region" description="Helical" evidence="2">
    <location>
        <begin position="191"/>
        <end position="214"/>
    </location>
</feature>
<evidence type="ECO:0000256" key="1">
    <source>
        <dbReference type="SAM" id="MobiDB-lite"/>
    </source>
</evidence>
<evidence type="ECO:0000313" key="3">
    <source>
        <dbReference type="Proteomes" id="UP001652660"/>
    </source>
</evidence>
<proteinExistence type="predicted"/>
<feature type="transmembrane region" description="Helical" evidence="2">
    <location>
        <begin position="136"/>
        <end position="159"/>
    </location>
</feature>
<keyword evidence="3" id="KW-1185">Reference proteome</keyword>
<dbReference type="RefSeq" id="XP_027093814.2">
    <property type="nucleotide sequence ID" value="XM_027238013.2"/>
</dbReference>
<dbReference type="OrthoDB" id="723894at2759"/>
<reference evidence="3" key="1">
    <citation type="journal article" date="2025" name="Foods">
        <title>Unveiling the Microbial Signatures of Arabica Coffee Cherries: Insights into Ripeness Specific Diversity, Functional Traits, and Implications for Quality and Safety.</title>
        <authorList>
            <consortium name="RefSeq"/>
            <person name="Tenea G.N."/>
            <person name="Cifuentes V."/>
            <person name="Reyes P."/>
            <person name="Cevallos-Vallejos M."/>
        </authorList>
    </citation>
    <scope>NUCLEOTIDE SEQUENCE [LARGE SCALE GENOMIC DNA]</scope>
</reference>
<keyword evidence="2" id="KW-1133">Transmembrane helix</keyword>
<evidence type="ECO:0000313" key="4">
    <source>
        <dbReference type="RefSeq" id="XP_027093814.2"/>
    </source>
</evidence>
<gene>
    <name evidence="4" type="primary">LOC113714219</name>
</gene>
<organism evidence="3 4">
    <name type="scientific">Coffea arabica</name>
    <name type="common">Arabian coffee</name>
    <dbReference type="NCBI Taxonomy" id="13443"/>
    <lineage>
        <taxon>Eukaryota</taxon>
        <taxon>Viridiplantae</taxon>
        <taxon>Streptophyta</taxon>
        <taxon>Embryophyta</taxon>
        <taxon>Tracheophyta</taxon>
        <taxon>Spermatophyta</taxon>
        <taxon>Magnoliopsida</taxon>
        <taxon>eudicotyledons</taxon>
        <taxon>Gunneridae</taxon>
        <taxon>Pentapetalae</taxon>
        <taxon>asterids</taxon>
        <taxon>lamiids</taxon>
        <taxon>Gentianales</taxon>
        <taxon>Rubiaceae</taxon>
        <taxon>Ixoroideae</taxon>
        <taxon>Gardenieae complex</taxon>
        <taxon>Bertiereae - Coffeeae clade</taxon>
        <taxon>Coffeeae</taxon>
        <taxon>Coffea</taxon>
    </lineage>
</organism>
<feature type="transmembrane region" description="Helical" evidence="2">
    <location>
        <begin position="12"/>
        <end position="37"/>
    </location>
</feature>
<evidence type="ECO:0000256" key="2">
    <source>
        <dbReference type="SAM" id="Phobius"/>
    </source>
</evidence>
<name>A0A6P6UT62_COFAR</name>
<accession>A0A6P6UT62</accession>
<sequence length="292" mass="33032">MARGERTCCQSFLAFLLKFLNYLQTFLGVSIIIYASLMLNHWYHHHTSVPSTPPPPPHSSYPGLSPSHFSYNLHNLDLHFPADVALDAGLLNGLQFNSNSLPKPWFIYAFLGVGILMCCITCIGHIAAEAINGCCLCFYAILSTFFILLEVSLVTFIAIDHQWETDLPVDSTGELDHLRTFLEENRDVFEWVGIAVVIIQVMSLLLSLILRALVNQKEDLDNERVYDIRERPWEPLLHPHLSQASGSIRSDVRGSHSDIWSSRMREKYGLNGGDNKQNIVDQNSSVEQNPRH</sequence>
<reference evidence="4" key="2">
    <citation type="submission" date="2025-08" db="UniProtKB">
        <authorList>
            <consortium name="RefSeq"/>
        </authorList>
    </citation>
    <scope>IDENTIFICATION</scope>
    <source>
        <tissue evidence="4">Leaves</tissue>
    </source>
</reference>